<reference evidence="1 2" key="1">
    <citation type="journal article" date="2021" name="Cell">
        <title>Tracing the genetic footprints of vertebrate landing in non-teleost ray-finned fishes.</title>
        <authorList>
            <person name="Bi X."/>
            <person name="Wang K."/>
            <person name="Yang L."/>
            <person name="Pan H."/>
            <person name="Jiang H."/>
            <person name="Wei Q."/>
            <person name="Fang M."/>
            <person name="Yu H."/>
            <person name="Zhu C."/>
            <person name="Cai Y."/>
            <person name="He Y."/>
            <person name="Gan X."/>
            <person name="Zeng H."/>
            <person name="Yu D."/>
            <person name="Zhu Y."/>
            <person name="Jiang H."/>
            <person name="Qiu Q."/>
            <person name="Yang H."/>
            <person name="Zhang Y.E."/>
            <person name="Wang W."/>
            <person name="Zhu M."/>
            <person name="He S."/>
            <person name="Zhang G."/>
        </authorList>
    </citation>
    <scope>NUCLEOTIDE SEQUENCE [LARGE SCALE GENOMIC DNA]</scope>
    <source>
        <strain evidence="1">Bchr_013</strain>
    </source>
</reference>
<dbReference type="InterPro" id="IPR006612">
    <property type="entry name" value="THAP_Znf"/>
</dbReference>
<dbReference type="EMBL" id="JAATIS010009265">
    <property type="protein sequence ID" value="KAG2455515.1"/>
    <property type="molecule type" value="Genomic_DNA"/>
</dbReference>
<proteinExistence type="predicted"/>
<dbReference type="GO" id="GO:0008270">
    <property type="term" value="F:zinc ion binding"/>
    <property type="evidence" value="ECO:0007669"/>
    <property type="project" value="UniProtKB-KW"/>
</dbReference>
<comment type="caution">
    <text evidence="1">The sequence shown here is derived from an EMBL/GenBank/DDBJ whole genome shotgun (WGS) entry which is preliminary data.</text>
</comment>
<dbReference type="PANTHER" id="PTHR47502:SF1">
    <property type="entry name" value="THAP DOMAIN-CONTAINING PROTEIN 7"/>
    <property type="match status" value="1"/>
</dbReference>
<organism evidence="1 2">
    <name type="scientific">Polypterus senegalus</name>
    <name type="common">Senegal bichir</name>
    <dbReference type="NCBI Taxonomy" id="55291"/>
    <lineage>
        <taxon>Eukaryota</taxon>
        <taxon>Metazoa</taxon>
        <taxon>Chordata</taxon>
        <taxon>Craniata</taxon>
        <taxon>Vertebrata</taxon>
        <taxon>Euteleostomi</taxon>
        <taxon>Actinopterygii</taxon>
        <taxon>Polypteriformes</taxon>
        <taxon>Polypteridae</taxon>
        <taxon>Polypterus</taxon>
    </lineage>
</organism>
<evidence type="ECO:0000313" key="1">
    <source>
        <dbReference type="EMBL" id="KAG2455515.1"/>
    </source>
</evidence>
<name>A0A8X7WTT0_POLSE</name>
<dbReference type="PROSITE" id="PS50950">
    <property type="entry name" value="ZF_THAP"/>
    <property type="match status" value="1"/>
</dbReference>
<accession>A0A8X7WTT0</accession>
<dbReference type="GO" id="GO:0003677">
    <property type="term" value="F:DNA binding"/>
    <property type="evidence" value="ECO:0007669"/>
    <property type="project" value="UniProtKB-UniRule"/>
</dbReference>
<protein>
    <submittedName>
        <fullName evidence="1">THAP7 protein</fullName>
    </submittedName>
</protein>
<dbReference type="GO" id="GO:0006355">
    <property type="term" value="P:regulation of DNA-templated transcription"/>
    <property type="evidence" value="ECO:0007669"/>
    <property type="project" value="TreeGrafter"/>
</dbReference>
<feature type="non-terminal residue" evidence="1">
    <location>
        <position position="1"/>
    </location>
</feature>
<dbReference type="InterPro" id="IPR026519">
    <property type="entry name" value="THAP7"/>
</dbReference>
<feature type="non-terminal residue" evidence="1">
    <location>
        <position position="553"/>
    </location>
</feature>
<dbReference type="PANTHER" id="PTHR47502">
    <property type="entry name" value="THAP DOMAIN-CONTAINING PROTEIN 7"/>
    <property type="match status" value="1"/>
</dbReference>
<sequence>MWDPKSQFIYFCSRHFTKDSFELVGTSGYHRLKDDALPTIFETFSKIRHVACARDKQVKQDSDMGSSKVPVKRSRSQKLMEDDKSTLIKGTTSGRRGRKPRTEIVKIAGTLSTNSLQRSQDILNGQEESESVPAKDVELSSQMLPPGVNCCAPARVQEENPTSQLSSESEVARPVSPSMYMSRLPPPPGAYISKEHSYGVGSPLFWKARAEFAFEAMEVAQRQLSACRRREIRLRQRLAALTQERKRENMEAARLEHLPPRGRKRLSATKENRRETAERCLETGRIVTVDEREVLSYCRESCSPIQVHEDQEGISLKENQIYCLDERSAETGLDTSKEAQFVNFGGRQFLIFGAGGAERQTEAAVTLKEGHLLSLLGEEKQLVTLGGAQLFAMEQEPSERRITPFLLEEGETQIVALDEEMSSCVSEENRLQQILTLGRQSFAVITADKHFETQRSGSSLQSSSEVVGVDENYSDAVCPSPTYKEKPPTTVEVGVTWDERAADLASWSGKHQSAASAGRQSPLDLRERLKEHLQVFELQLIGDFDNEDDMEDV</sequence>
<dbReference type="GO" id="GO:0005634">
    <property type="term" value="C:nucleus"/>
    <property type="evidence" value="ECO:0007669"/>
    <property type="project" value="TreeGrafter"/>
</dbReference>
<dbReference type="Proteomes" id="UP000886611">
    <property type="component" value="Unassembled WGS sequence"/>
</dbReference>
<dbReference type="AlphaFoldDB" id="A0A8X7WTT0"/>
<gene>
    <name evidence="1" type="primary">Thap7</name>
    <name evidence="1" type="ORF">GTO96_0007456</name>
</gene>
<keyword evidence="2" id="KW-1185">Reference proteome</keyword>
<evidence type="ECO:0000313" key="2">
    <source>
        <dbReference type="Proteomes" id="UP000886611"/>
    </source>
</evidence>